<protein>
    <submittedName>
        <fullName evidence="2">Uncharacterized protein</fullName>
    </submittedName>
</protein>
<keyword evidence="3" id="KW-1185">Reference proteome</keyword>
<gene>
    <name evidence="2" type="ORF">NCTC9836_01992</name>
</gene>
<keyword evidence="1" id="KW-0472">Membrane</keyword>
<feature type="transmembrane region" description="Helical" evidence="1">
    <location>
        <begin position="139"/>
        <end position="165"/>
    </location>
</feature>
<organism evidence="2 3">
    <name type="scientific">Clostridium putrefaciens</name>
    <dbReference type="NCBI Taxonomy" id="99675"/>
    <lineage>
        <taxon>Bacteria</taxon>
        <taxon>Bacillati</taxon>
        <taxon>Bacillota</taxon>
        <taxon>Clostridia</taxon>
        <taxon>Eubacteriales</taxon>
        <taxon>Clostridiaceae</taxon>
        <taxon>Clostridium</taxon>
    </lineage>
</organism>
<feature type="transmembrane region" description="Helical" evidence="1">
    <location>
        <begin position="65"/>
        <end position="88"/>
    </location>
</feature>
<feature type="transmembrane region" description="Helical" evidence="1">
    <location>
        <begin position="423"/>
        <end position="440"/>
    </location>
</feature>
<feature type="transmembrane region" description="Helical" evidence="1">
    <location>
        <begin position="391"/>
        <end position="411"/>
    </location>
</feature>
<dbReference type="Proteomes" id="UP000254664">
    <property type="component" value="Unassembled WGS sequence"/>
</dbReference>
<sequence length="442" mass="52205">MKEIIYIFKSQILAIKNGLKIYLVKNTSQFVTTFLLFLLILYYFYSNITKMFYGVKLASNASVVIFLKSLYLSLGLFLVCLSFSTLIFSYKNYLEYWNKLKCFPVKSDLIFISSIFLYLMFLGSSFIFLILSIANVMNINILLVVIFIIIFYCLTLGISILTLSIYKIVNLKYKSKFSFYLTSLVSLSLSYLLLYFYFEYINLDEINIFYYLLLFSPLVLGIGILYFMKDKNIEFNEQKEKLIKKNYNIRFCNRINLYSFNVIIEFLRNLRYYIEFLVAPYLIVIIFRILKLDIDYNTISILLTMVAALPIGLYYSYYSCYKTLPININKNLIYRFLLSLILITINYIIFSFIFKHTDITLYVEIILLGLLIFVVLDKIELPILIYGKDNAIFYIIIFLIPLLYKTTFSIFSTVINNYIGSNINENITLLIINLIIIFYNRK</sequence>
<evidence type="ECO:0000256" key="1">
    <source>
        <dbReference type="SAM" id="Phobius"/>
    </source>
</evidence>
<accession>A0A381J8P9</accession>
<dbReference type="EMBL" id="UFWZ01000001">
    <property type="protein sequence ID" value="SUY47654.1"/>
    <property type="molecule type" value="Genomic_DNA"/>
</dbReference>
<evidence type="ECO:0000313" key="2">
    <source>
        <dbReference type="EMBL" id="SUY47654.1"/>
    </source>
</evidence>
<keyword evidence="1" id="KW-1133">Transmembrane helix</keyword>
<feature type="transmembrane region" description="Helical" evidence="1">
    <location>
        <begin position="272"/>
        <end position="290"/>
    </location>
</feature>
<dbReference type="RefSeq" id="WP_115641587.1">
    <property type="nucleotide sequence ID" value="NZ_UFWZ01000001.1"/>
</dbReference>
<feature type="transmembrane region" description="Helical" evidence="1">
    <location>
        <begin position="109"/>
        <end position="133"/>
    </location>
</feature>
<feature type="transmembrane region" description="Helical" evidence="1">
    <location>
        <begin position="21"/>
        <end position="45"/>
    </location>
</feature>
<name>A0A381J8P9_9CLOT</name>
<feature type="transmembrane region" description="Helical" evidence="1">
    <location>
        <begin position="359"/>
        <end position="379"/>
    </location>
</feature>
<proteinExistence type="predicted"/>
<feature type="transmembrane region" description="Helical" evidence="1">
    <location>
        <begin position="296"/>
        <end position="320"/>
    </location>
</feature>
<reference evidence="2 3" key="1">
    <citation type="submission" date="2018-06" db="EMBL/GenBank/DDBJ databases">
        <authorList>
            <consortium name="Pathogen Informatics"/>
            <person name="Doyle S."/>
        </authorList>
    </citation>
    <scope>NUCLEOTIDE SEQUENCE [LARGE SCALE GENOMIC DNA]</scope>
    <source>
        <strain evidence="2 3">NCTC9836</strain>
    </source>
</reference>
<keyword evidence="1" id="KW-0812">Transmembrane</keyword>
<dbReference type="AlphaFoldDB" id="A0A381J8P9"/>
<feature type="transmembrane region" description="Helical" evidence="1">
    <location>
        <begin position="177"/>
        <end position="196"/>
    </location>
</feature>
<feature type="transmembrane region" description="Helical" evidence="1">
    <location>
        <begin position="208"/>
        <end position="228"/>
    </location>
</feature>
<feature type="transmembrane region" description="Helical" evidence="1">
    <location>
        <begin position="332"/>
        <end position="353"/>
    </location>
</feature>
<evidence type="ECO:0000313" key="3">
    <source>
        <dbReference type="Proteomes" id="UP000254664"/>
    </source>
</evidence>